<keyword evidence="2" id="KW-1185">Reference proteome</keyword>
<reference evidence="1 2" key="1">
    <citation type="submission" date="2020-07" db="EMBL/GenBank/DDBJ databases">
        <title>Streptomyces phage Genome sequencing and assembly.</title>
        <authorList>
            <person name="Sharma V."/>
            <person name="Hardy A."/>
            <person name="Frunzke J."/>
        </authorList>
    </citation>
    <scope>NUCLEOTIDE SEQUENCE [LARGE SCALE GENOMIC DNA]</scope>
</reference>
<evidence type="ECO:0000313" key="2">
    <source>
        <dbReference type="Proteomes" id="UP000515922"/>
    </source>
</evidence>
<gene>
    <name evidence="1" type="ORF">HUN41_00065</name>
</gene>
<evidence type="ECO:0000313" key="1">
    <source>
        <dbReference type="EMBL" id="QMP84194.1"/>
    </source>
</evidence>
<protein>
    <submittedName>
        <fullName evidence="1">Uncharacterized protein</fullName>
    </submittedName>
</protein>
<dbReference type="Proteomes" id="UP000515922">
    <property type="component" value="Segment"/>
</dbReference>
<sequence length="120" mass="13150">MSTNSNEIIKKPDLIVDPNFPLPPGVVDARYPNEEEVDQGDVDETTFDGDASIEANIEFVEPNEGQEDNDPTTMYPPDSLAVVSQTVRMGDNGQQVVDVVLEILDVDASIQIDVRMSKAE</sequence>
<name>A0A7G4AW04_9CAUD</name>
<organism evidence="1 2">
    <name type="scientific">Streptomyces phage Coruscant</name>
    <dbReference type="NCBI Taxonomy" id="2739834"/>
    <lineage>
        <taxon>Viruses</taxon>
        <taxon>Duplodnaviria</taxon>
        <taxon>Heunggongvirae</taxon>
        <taxon>Uroviricota</taxon>
        <taxon>Caudoviricetes</taxon>
        <taxon>Stanwilliamsviridae</taxon>
        <taxon>Boydwoodruffvirinae</taxon>
        <taxon>Coruscantvirus</taxon>
        <taxon>Coruscantvirus coruscant</taxon>
    </lineage>
</organism>
<proteinExistence type="predicted"/>
<dbReference type="EMBL" id="MT711976">
    <property type="protein sequence ID" value="QMP84194.1"/>
    <property type="molecule type" value="Genomic_DNA"/>
</dbReference>
<accession>A0A7G4AW04</accession>